<feature type="domain" description="Major facilitator superfamily (MFS) profile" evidence="10">
    <location>
        <begin position="7"/>
        <end position="458"/>
    </location>
</feature>
<keyword evidence="4 9" id="KW-0812">Transmembrane</keyword>
<keyword evidence="3 8" id="KW-0813">Transport</keyword>
<dbReference type="InterPro" id="IPR005829">
    <property type="entry name" value="Sugar_transporter_CS"/>
</dbReference>
<accession>A0AAD9L6V9</accession>
<proteinExistence type="inferred from homology"/>
<evidence type="ECO:0000256" key="2">
    <source>
        <dbReference type="ARBA" id="ARBA00010992"/>
    </source>
</evidence>
<name>A0AAD9L6V9_PAPLA</name>
<dbReference type="Gene3D" id="1.20.1250.20">
    <property type="entry name" value="MFS general substrate transporter like domains"/>
    <property type="match status" value="1"/>
</dbReference>
<dbReference type="InterPro" id="IPR005828">
    <property type="entry name" value="MFS_sugar_transport-like"/>
</dbReference>
<dbReference type="PANTHER" id="PTHR48022:SF91">
    <property type="entry name" value="MAJOR FACILITATOR SUPERFAMILY (MFS) PROFILE DOMAIN-CONTAINING PROTEIN-RELATED"/>
    <property type="match status" value="1"/>
</dbReference>
<evidence type="ECO:0000256" key="5">
    <source>
        <dbReference type="ARBA" id="ARBA00022989"/>
    </source>
</evidence>
<dbReference type="Proteomes" id="UP001182556">
    <property type="component" value="Unassembled WGS sequence"/>
</dbReference>
<dbReference type="PROSITE" id="PS00217">
    <property type="entry name" value="SUGAR_TRANSPORT_2"/>
    <property type="match status" value="1"/>
</dbReference>
<dbReference type="NCBIfam" id="TIGR00879">
    <property type="entry name" value="SP"/>
    <property type="match status" value="1"/>
</dbReference>
<dbReference type="Pfam" id="PF00083">
    <property type="entry name" value="Sugar_tr"/>
    <property type="match status" value="1"/>
</dbReference>
<feature type="transmembrane region" description="Helical" evidence="9">
    <location>
        <begin position="268"/>
        <end position="286"/>
    </location>
</feature>
<keyword evidence="5 9" id="KW-1133">Transmembrane helix</keyword>
<dbReference type="PROSITE" id="PS50850">
    <property type="entry name" value="MFS"/>
    <property type="match status" value="1"/>
</dbReference>
<feature type="transmembrane region" description="Helical" evidence="9">
    <location>
        <begin position="110"/>
        <end position="131"/>
    </location>
</feature>
<feature type="transmembrane region" description="Helical" evidence="9">
    <location>
        <begin position="331"/>
        <end position="349"/>
    </location>
</feature>
<dbReference type="GO" id="GO:0005351">
    <property type="term" value="F:carbohydrate:proton symporter activity"/>
    <property type="evidence" value="ECO:0007669"/>
    <property type="project" value="TreeGrafter"/>
</dbReference>
<evidence type="ECO:0000313" key="12">
    <source>
        <dbReference type="Proteomes" id="UP001182556"/>
    </source>
</evidence>
<feature type="transmembrane region" description="Helical" evidence="9">
    <location>
        <begin position="143"/>
        <end position="161"/>
    </location>
</feature>
<evidence type="ECO:0000256" key="6">
    <source>
        <dbReference type="ARBA" id="ARBA00023136"/>
    </source>
</evidence>
<feature type="transmembrane region" description="Helical" evidence="9">
    <location>
        <begin position="57"/>
        <end position="74"/>
    </location>
</feature>
<evidence type="ECO:0000259" key="10">
    <source>
        <dbReference type="PROSITE" id="PS50850"/>
    </source>
</evidence>
<feature type="transmembrane region" description="Helical" evidence="9">
    <location>
        <begin position="405"/>
        <end position="428"/>
    </location>
</feature>
<feature type="transmembrane region" description="Helical" evidence="9">
    <location>
        <begin position="173"/>
        <end position="196"/>
    </location>
</feature>
<dbReference type="InterPro" id="IPR020846">
    <property type="entry name" value="MFS_dom"/>
</dbReference>
<comment type="caution">
    <text evidence="11">The sequence shown here is derived from an EMBL/GenBank/DDBJ whole genome shotgun (WGS) entry which is preliminary data.</text>
</comment>
<dbReference type="PANTHER" id="PTHR48022">
    <property type="entry name" value="PLASTIDIC GLUCOSE TRANSPORTER 4"/>
    <property type="match status" value="1"/>
</dbReference>
<evidence type="ECO:0000256" key="4">
    <source>
        <dbReference type="ARBA" id="ARBA00022692"/>
    </source>
</evidence>
<comment type="subcellular location">
    <subcellularLocation>
        <location evidence="1">Membrane</location>
        <topology evidence="1">Multi-pass membrane protein</topology>
    </subcellularLocation>
</comment>
<feature type="transmembrane region" description="Helical" evidence="9">
    <location>
        <begin position="369"/>
        <end position="393"/>
    </location>
</feature>
<evidence type="ECO:0000256" key="9">
    <source>
        <dbReference type="SAM" id="Phobius"/>
    </source>
</evidence>
<feature type="transmembrane region" description="Helical" evidence="9">
    <location>
        <begin position="86"/>
        <end position="104"/>
    </location>
</feature>
<evidence type="ECO:0000313" key="11">
    <source>
        <dbReference type="EMBL" id="KAK1925715.1"/>
    </source>
</evidence>
<dbReference type="EMBL" id="JAODAN010000003">
    <property type="protein sequence ID" value="KAK1925715.1"/>
    <property type="molecule type" value="Genomic_DNA"/>
</dbReference>
<keyword evidence="11" id="KW-0762">Sugar transport</keyword>
<dbReference type="GO" id="GO:0016020">
    <property type="term" value="C:membrane"/>
    <property type="evidence" value="ECO:0007669"/>
    <property type="project" value="UniProtKB-SubCell"/>
</dbReference>
<protein>
    <submittedName>
        <fullName evidence="11">Sugar transporter</fullName>
    </submittedName>
</protein>
<feature type="transmembrane region" description="Helical" evidence="9">
    <location>
        <begin position="434"/>
        <end position="454"/>
    </location>
</feature>
<comment type="similarity">
    <text evidence="2 8">Belongs to the major facilitator superfamily. Sugar transporter (TC 2.A.1.1) family.</text>
</comment>
<dbReference type="FunFam" id="1.20.1250.20:FF:000134">
    <property type="entry name" value="MFS sugar transporter protein"/>
    <property type="match status" value="1"/>
</dbReference>
<evidence type="ECO:0000256" key="7">
    <source>
        <dbReference type="ARBA" id="ARBA00049119"/>
    </source>
</evidence>
<reference evidence="11" key="1">
    <citation type="submission" date="2023-02" db="EMBL/GenBank/DDBJ databases">
        <title>Identification and recombinant expression of a fungal hydrolase from Papiliotrema laurentii that hydrolyzes apple cutin and clears colloidal polyester polyurethane.</title>
        <authorList>
            <consortium name="DOE Joint Genome Institute"/>
            <person name="Roman V.A."/>
            <person name="Bojanowski C."/>
            <person name="Crable B.R."/>
            <person name="Wagner D.N."/>
            <person name="Hung C.S."/>
            <person name="Nadeau L.J."/>
            <person name="Schratz L."/>
            <person name="Haridas S."/>
            <person name="Pangilinan J."/>
            <person name="Lipzen A."/>
            <person name="Na H."/>
            <person name="Yan M."/>
            <person name="Ng V."/>
            <person name="Grigoriev I.V."/>
            <person name="Spatafora J.W."/>
            <person name="Barlow D."/>
            <person name="Biffinger J."/>
            <person name="Kelley-Loughnane N."/>
            <person name="Varaljay V.A."/>
            <person name="Crookes-Goodson W.J."/>
        </authorList>
    </citation>
    <scope>NUCLEOTIDE SEQUENCE</scope>
    <source>
        <strain evidence="11">5307AH</strain>
    </source>
</reference>
<keyword evidence="6 9" id="KW-0472">Membrane</keyword>
<comment type="catalytic activity">
    <reaction evidence="7">
        <text>myo-inositol(out) + H(+)(out) = myo-inositol(in) + H(+)(in)</text>
        <dbReference type="Rhea" id="RHEA:60364"/>
        <dbReference type="ChEBI" id="CHEBI:15378"/>
        <dbReference type="ChEBI" id="CHEBI:17268"/>
    </reaction>
</comment>
<dbReference type="InterPro" id="IPR036259">
    <property type="entry name" value="MFS_trans_sf"/>
</dbReference>
<dbReference type="SUPFAM" id="SSF103473">
    <property type="entry name" value="MFS general substrate transporter"/>
    <property type="match status" value="1"/>
</dbReference>
<sequence length="526" mass="57197">MKRSILFCFFAAFGGFTFGYDIGYISGCLIMPDFVRQMGGGQSASGAWELSANTQSVITSLLSAGTFFGALLQSFTSDRLGRKGSIMFWSTVFTIGVIIQVSTFGVPQLAAGRCVAGLGVGALSAIVPLYIGEAAPKKLRGTLLVLYQVQIATGIFIAYIVNLGTHNITNSSASWRVPIGLQLVWGLLLMGGALGLPESPRLLLGKGKEEQAIVAIARLNDANVEDPVTREVMLELSEAIKEENEGGKAGWLECFGLRNAMWRRTMNGMVVQMLQQLCGQNFYYYYGPVFFEKAGTTLSSYSIQAILGGVSLAMVIPAMWTIEHVGRRKSLLFGALLQACCAVIAAFVGKFYTDDPSATPSQQTTGGNVLIAFAILHVSAYSMFWGPTPWVLLGETFPLRVRPKCIALGSATNWFWNFMLSYFSPFIVDDIGSYILLIFFGCLCFAFVYVFVFVPETKGISLEEVDELYRSGVKPWRSSHWKPASHGRNVLDAVESGRRVSNATLVGGKGEKTEGARVAHEENSTV</sequence>
<evidence type="ECO:0000256" key="1">
    <source>
        <dbReference type="ARBA" id="ARBA00004141"/>
    </source>
</evidence>
<organism evidence="11 12">
    <name type="scientific">Papiliotrema laurentii</name>
    <name type="common">Cryptococcus laurentii</name>
    <dbReference type="NCBI Taxonomy" id="5418"/>
    <lineage>
        <taxon>Eukaryota</taxon>
        <taxon>Fungi</taxon>
        <taxon>Dikarya</taxon>
        <taxon>Basidiomycota</taxon>
        <taxon>Agaricomycotina</taxon>
        <taxon>Tremellomycetes</taxon>
        <taxon>Tremellales</taxon>
        <taxon>Rhynchogastremaceae</taxon>
        <taxon>Papiliotrema</taxon>
    </lineage>
</organism>
<dbReference type="AlphaFoldDB" id="A0AAD9L6V9"/>
<dbReference type="PRINTS" id="PR00171">
    <property type="entry name" value="SUGRTRNSPORT"/>
</dbReference>
<evidence type="ECO:0000256" key="8">
    <source>
        <dbReference type="RuleBase" id="RU003346"/>
    </source>
</evidence>
<dbReference type="PROSITE" id="PS00216">
    <property type="entry name" value="SUGAR_TRANSPORT_1"/>
    <property type="match status" value="1"/>
</dbReference>
<dbReference type="InterPro" id="IPR003663">
    <property type="entry name" value="Sugar/inositol_transpt"/>
</dbReference>
<gene>
    <name evidence="11" type="ORF">DB88DRAFT_208855</name>
</gene>
<dbReference type="InterPro" id="IPR050360">
    <property type="entry name" value="MFS_Sugar_Transporters"/>
</dbReference>
<keyword evidence="12" id="KW-1185">Reference proteome</keyword>
<evidence type="ECO:0000256" key="3">
    <source>
        <dbReference type="ARBA" id="ARBA00022448"/>
    </source>
</evidence>
<feature type="transmembrane region" description="Helical" evidence="9">
    <location>
        <begin position="298"/>
        <end position="319"/>
    </location>
</feature>